<dbReference type="PANTHER" id="PTHR11525">
    <property type="entry name" value="FARNESYL-PYROPHOSPHATE SYNTHETASE"/>
    <property type="match status" value="1"/>
</dbReference>
<comment type="caution">
    <text evidence="8">The sequence shown here is derived from an EMBL/GenBank/DDBJ whole genome shotgun (WGS) entry which is preliminary data.</text>
</comment>
<keyword evidence="6" id="KW-0812">Transmembrane</keyword>
<sequence length="796" mass="86495">MSFLQKHRAVFDETFEEVAEQLLAAIRERAPPAAVFLEKAIRYNVPGGKLARGLTVVATAAEIADKKQIAASFDLREACRLGWCMEFLQAAFLIADDVMDQSATRRGKPCWYTLPTVGLEAVNDSFLHLAFVQQILRHFFRRHANYLDMLELVDQISFETELGELVDMTPSSQANKANAAPSHPQPTTPGGSTASHPGVAVKQMVSGLIPAPVAASFSQESYERICRLKTAQYTYYLPMALGLAFCGITEQAHPGPFGILRRLCNDLGILFQEQDDMLDCYGDAAVTGKVGTDIQDSKVTWLATEAHKRMSAQQQAIFQRHYGSPEAASVAAVKALYEELGMRDLWSREEAARVGAITTLLDGLPADQAALLPVGLVRDLLAAMFFSFFLLATQKKNIFLLFVFGFSLLGVLAAPNASVPTLYVDPTGCLWSLNPGHRIQCVFGRNGIAPPGEKREGDGRTPSGSFVLARRLFYRGDRLQRPTSPYPTQIVKPSDGWCDDPNDDEYNRYVQLPYAASHEALTRTDGMYDVVGVIGYNDAPPVPGLGSAIFLHVAGAPSTSGCVAMELPELLTILSGATLDSRLVTENEMKMSETATRHFRGSILALGARGRCAAAAGADPALRTVAHPGEVDTRHRGVTPTPPLLSVAAHPALCRLAGRGSALFWPHSKEIQCATEIYLLDKPLGLNRNGTWMRQARGAGDGGSGRPGWGLHPMDRLAHSLRSTYPAMTPSDGAAFVDKPPDNLVVFAFRQESSMTLQDVVLEVTFAPSQAGLYRSLQVNVDGISSIQLAMVFVER</sequence>
<dbReference type="SUPFAM" id="SSF48576">
    <property type="entry name" value="Terpenoid synthases"/>
    <property type="match status" value="1"/>
</dbReference>
<evidence type="ECO:0000256" key="5">
    <source>
        <dbReference type="SAM" id="MobiDB-lite"/>
    </source>
</evidence>
<dbReference type="SFLD" id="SFLDS00005">
    <property type="entry name" value="Isoprenoid_Synthase_Type_I"/>
    <property type="match status" value="1"/>
</dbReference>
<keyword evidence="4" id="KW-0460">Magnesium</keyword>
<keyword evidence="9" id="KW-1185">Reference proteome</keyword>
<dbReference type="InterPro" id="IPR039702">
    <property type="entry name" value="FPS1-like"/>
</dbReference>
<dbReference type="InterPro" id="IPR008949">
    <property type="entry name" value="Isoprenoid_synthase_dom_sf"/>
</dbReference>
<dbReference type="Gene3D" id="1.10.600.10">
    <property type="entry name" value="Farnesyl Diphosphate Synthase"/>
    <property type="match status" value="1"/>
</dbReference>
<keyword evidence="6" id="KW-1133">Transmembrane helix</keyword>
<dbReference type="PROSITE" id="PS00723">
    <property type="entry name" value="POLYPRENYL_SYNTHASE_1"/>
    <property type="match status" value="1"/>
</dbReference>
<evidence type="ECO:0000256" key="4">
    <source>
        <dbReference type="ARBA" id="ARBA00022842"/>
    </source>
</evidence>
<dbReference type="PANTHER" id="PTHR11525:SF0">
    <property type="entry name" value="FARNESYL PYROPHOSPHATE SYNTHASE"/>
    <property type="match status" value="1"/>
</dbReference>
<dbReference type="Pfam" id="PF00348">
    <property type="entry name" value="polyprenyl_synt"/>
    <property type="match status" value="2"/>
</dbReference>
<feature type="transmembrane region" description="Helical" evidence="6">
    <location>
        <begin position="398"/>
        <end position="417"/>
    </location>
</feature>
<evidence type="ECO:0000256" key="6">
    <source>
        <dbReference type="SAM" id="Phobius"/>
    </source>
</evidence>
<proteinExistence type="predicted"/>
<evidence type="ECO:0000256" key="2">
    <source>
        <dbReference type="ARBA" id="ARBA00022679"/>
    </source>
</evidence>
<evidence type="ECO:0000259" key="7">
    <source>
        <dbReference type="Pfam" id="PF03734"/>
    </source>
</evidence>
<organism evidence="8 9">
    <name type="scientific">Paratrimastix pyriformis</name>
    <dbReference type="NCBI Taxonomy" id="342808"/>
    <lineage>
        <taxon>Eukaryota</taxon>
        <taxon>Metamonada</taxon>
        <taxon>Preaxostyla</taxon>
        <taxon>Paratrimastigidae</taxon>
        <taxon>Paratrimastix</taxon>
    </lineage>
</organism>
<comment type="cofactor">
    <cofactor evidence="1">
        <name>Mg(2+)</name>
        <dbReference type="ChEBI" id="CHEBI:18420"/>
    </cofactor>
</comment>
<dbReference type="EMBL" id="JAPMOS010000006">
    <property type="protein sequence ID" value="KAJ4461786.1"/>
    <property type="molecule type" value="Genomic_DNA"/>
</dbReference>
<dbReference type="InterPro" id="IPR000092">
    <property type="entry name" value="Polyprenyl_synt"/>
</dbReference>
<reference evidence="8" key="1">
    <citation type="journal article" date="2022" name="bioRxiv">
        <title>Genomics of Preaxostyla Flagellates Illuminates Evolutionary Transitions and the Path Towards Mitochondrial Loss.</title>
        <authorList>
            <person name="Novak L.V.F."/>
            <person name="Treitli S.C."/>
            <person name="Pyrih J."/>
            <person name="Halakuc P."/>
            <person name="Pipaliya S.V."/>
            <person name="Vacek V."/>
            <person name="Brzon O."/>
            <person name="Soukal P."/>
            <person name="Eme L."/>
            <person name="Dacks J.B."/>
            <person name="Karnkowska A."/>
            <person name="Elias M."/>
            <person name="Hampl V."/>
        </authorList>
    </citation>
    <scope>NUCLEOTIDE SEQUENCE</scope>
    <source>
        <strain evidence="8">RCP-MX</strain>
    </source>
</reference>
<keyword evidence="3" id="KW-0479">Metal-binding</keyword>
<dbReference type="InterPro" id="IPR033749">
    <property type="entry name" value="Polyprenyl_synt_CS"/>
</dbReference>
<feature type="region of interest" description="Disordered" evidence="5">
    <location>
        <begin position="173"/>
        <end position="196"/>
    </location>
</feature>
<feature type="transmembrane region" description="Helical" evidence="6">
    <location>
        <begin position="370"/>
        <end position="391"/>
    </location>
</feature>
<evidence type="ECO:0000313" key="9">
    <source>
        <dbReference type="Proteomes" id="UP001141327"/>
    </source>
</evidence>
<dbReference type="InterPro" id="IPR005490">
    <property type="entry name" value="LD_TPept_cat_dom"/>
</dbReference>
<keyword evidence="6" id="KW-0472">Membrane</keyword>
<dbReference type="CDD" id="cd00685">
    <property type="entry name" value="Trans_IPPS_HT"/>
    <property type="match status" value="1"/>
</dbReference>
<accession>A0ABQ8URN1</accession>
<protein>
    <submittedName>
        <fullName evidence="8">Farnesyl pyrophosphate synthase</fullName>
    </submittedName>
</protein>
<evidence type="ECO:0000313" key="8">
    <source>
        <dbReference type="EMBL" id="KAJ4461786.1"/>
    </source>
</evidence>
<keyword evidence="2" id="KW-0808">Transferase</keyword>
<dbReference type="Pfam" id="PF03734">
    <property type="entry name" value="YkuD"/>
    <property type="match status" value="1"/>
</dbReference>
<evidence type="ECO:0000256" key="1">
    <source>
        <dbReference type="ARBA" id="ARBA00001946"/>
    </source>
</evidence>
<feature type="domain" description="L,D-TPase catalytic" evidence="7">
    <location>
        <begin position="440"/>
        <end position="568"/>
    </location>
</feature>
<gene>
    <name evidence="8" type="ORF">PAPYR_1930</name>
</gene>
<evidence type="ECO:0000256" key="3">
    <source>
        <dbReference type="ARBA" id="ARBA00022723"/>
    </source>
</evidence>
<dbReference type="Proteomes" id="UP001141327">
    <property type="component" value="Unassembled WGS sequence"/>
</dbReference>
<name>A0ABQ8URN1_9EUKA</name>